<keyword evidence="1" id="KW-1133">Transmembrane helix</keyword>
<evidence type="ECO:0000256" key="1">
    <source>
        <dbReference type="SAM" id="Phobius"/>
    </source>
</evidence>
<evidence type="ECO:0000259" key="2">
    <source>
        <dbReference type="Pfam" id="PF05707"/>
    </source>
</evidence>
<keyword evidence="1" id="KW-0472">Membrane</keyword>
<protein>
    <recommendedName>
        <fullName evidence="2">Zona occludens toxin N-terminal domain-containing protein</fullName>
    </recommendedName>
</protein>
<keyword evidence="1" id="KW-0812">Transmembrane</keyword>
<accession>A0A7U7ERV6</accession>
<dbReference type="Proteomes" id="UP000583387">
    <property type="component" value="Unassembled WGS sequence"/>
</dbReference>
<organism evidence="3 4">
    <name type="scientific">Zestomonas carbonaria</name>
    <dbReference type="NCBI Taxonomy" id="2762745"/>
    <lineage>
        <taxon>Bacteria</taxon>
        <taxon>Pseudomonadati</taxon>
        <taxon>Pseudomonadota</taxon>
        <taxon>Gammaproteobacteria</taxon>
        <taxon>Pseudomonadales</taxon>
        <taxon>Pseudomonadaceae</taxon>
        <taxon>Zestomonas</taxon>
    </lineage>
</organism>
<feature type="domain" description="Zona occludens toxin N-terminal" evidence="2">
    <location>
        <begin position="2"/>
        <end position="148"/>
    </location>
</feature>
<sequence>MAVYIVTGKLGAGKTLLLILRILHYLKSGRRVAVNVDVRMDKLCKPHNRYSRLVRLPDLPSADDLIGLGVGCEEYNEEQFGGIFLDEAGVWLNSRDWNQGGRSDLLKFFLFLRKRRWDLWLCVQNVNVIDKQVRESIAEHVVYINRWDRLKVPFPFRHIGRLLTLGIWKGRLPKMHQAIVKYGAKFNSPKVDDWFYRGEEFYSFYDTTQEYNKDYDKGAYSMLPPGYWRRVLPAAPRNVGFYMRATKIFFRRTRILNAFFLGGLVALLICLPVFSGIAVSRQYAQSAPAGVAASASGSTASASTKALAEEFPDLRIATYGRLSGQSHYVFRDASGQRINADDLLVRDVTVKDRGPREALLVRGDDFLSVYR</sequence>
<dbReference type="InterPro" id="IPR027417">
    <property type="entry name" value="P-loop_NTPase"/>
</dbReference>
<dbReference type="RefSeq" id="WP_187672878.1">
    <property type="nucleotide sequence ID" value="NZ_CAJFCI010000076.1"/>
</dbReference>
<proteinExistence type="predicted"/>
<comment type="caution">
    <text evidence="3">The sequence shown here is derived from an EMBL/GenBank/DDBJ whole genome shotgun (WGS) entry which is preliminary data.</text>
</comment>
<name>A0A7U7ERV6_9GAMM</name>
<reference evidence="3 4" key="1">
    <citation type="submission" date="2020-08" db="EMBL/GenBank/DDBJ databases">
        <authorList>
            <person name="Criscuolo A."/>
        </authorList>
    </citation>
    <scope>NUCLEOTIDE SEQUENCE [LARGE SCALE GENOMIC DNA]</scope>
    <source>
        <strain evidence="3">CIP111764</strain>
    </source>
</reference>
<dbReference type="InterPro" id="IPR008900">
    <property type="entry name" value="Zot_N"/>
</dbReference>
<dbReference type="EMBL" id="CAJFCI010000076">
    <property type="protein sequence ID" value="CAD5109567.1"/>
    <property type="molecule type" value="Genomic_DNA"/>
</dbReference>
<keyword evidence="4" id="KW-1185">Reference proteome</keyword>
<dbReference type="SUPFAM" id="SSF52540">
    <property type="entry name" value="P-loop containing nucleoside triphosphate hydrolases"/>
    <property type="match status" value="1"/>
</dbReference>
<dbReference type="Gene3D" id="3.40.50.300">
    <property type="entry name" value="P-loop containing nucleotide triphosphate hydrolases"/>
    <property type="match status" value="1"/>
</dbReference>
<dbReference type="Pfam" id="PF05707">
    <property type="entry name" value="Zot"/>
    <property type="match status" value="1"/>
</dbReference>
<evidence type="ECO:0000313" key="4">
    <source>
        <dbReference type="Proteomes" id="UP000583387"/>
    </source>
</evidence>
<gene>
    <name evidence="3" type="ORF">PSEWESI4_03872</name>
</gene>
<dbReference type="AlphaFoldDB" id="A0A7U7ERV6"/>
<evidence type="ECO:0000313" key="3">
    <source>
        <dbReference type="EMBL" id="CAD5109567.1"/>
    </source>
</evidence>
<feature type="transmembrane region" description="Helical" evidence="1">
    <location>
        <begin position="255"/>
        <end position="279"/>
    </location>
</feature>